<dbReference type="AlphaFoldDB" id="A0A1G9A2A3"/>
<dbReference type="RefSeq" id="WP_093214296.1">
    <property type="nucleotide sequence ID" value="NZ_FNFL01000003.1"/>
</dbReference>
<organism evidence="2 3">
    <name type="scientific">Sediminibacillus albus</name>
    <dbReference type="NCBI Taxonomy" id="407036"/>
    <lineage>
        <taxon>Bacteria</taxon>
        <taxon>Bacillati</taxon>
        <taxon>Bacillota</taxon>
        <taxon>Bacilli</taxon>
        <taxon>Bacillales</taxon>
        <taxon>Bacillaceae</taxon>
        <taxon>Sediminibacillus</taxon>
    </lineage>
</organism>
<dbReference type="InterPro" id="IPR036812">
    <property type="entry name" value="NAD(P)_OxRdtase_dom_sf"/>
</dbReference>
<dbReference type="CDD" id="cd19152">
    <property type="entry name" value="AKR_AKR15A"/>
    <property type="match status" value="1"/>
</dbReference>
<evidence type="ECO:0000313" key="3">
    <source>
        <dbReference type="Proteomes" id="UP000198694"/>
    </source>
</evidence>
<reference evidence="2 3" key="1">
    <citation type="submission" date="2016-10" db="EMBL/GenBank/DDBJ databases">
        <authorList>
            <person name="de Groot N.N."/>
        </authorList>
    </citation>
    <scope>NUCLEOTIDE SEQUENCE [LARGE SCALE GENOMIC DNA]</scope>
    <source>
        <strain evidence="2 3">CGMCC 1.6502</strain>
    </source>
</reference>
<dbReference type="GO" id="GO:0016491">
    <property type="term" value="F:oxidoreductase activity"/>
    <property type="evidence" value="ECO:0007669"/>
    <property type="project" value="InterPro"/>
</dbReference>
<dbReference type="Pfam" id="PF00248">
    <property type="entry name" value="Aldo_ket_red"/>
    <property type="match status" value="1"/>
</dbReference>
<evidence type="ECO:0000313" key="2">
    <source>
        <dbReference type="EMBL" id="SDK20974.1"/>
    </source>
</evidence>
<gene>
    <name evidence="2" type="ORF">SAMN05216243_2341</name>
</gene>
<dbReference type="PANTHER" id="PTHR42686:SF1">
    <property type="entry name" value="GH17980P-RELATED"/>
    <property type="match status" value="1"/>
</dbReference>
<dbReference type="PANTHER" id="PTHR42686">
    <property type="entry name" value="GH17980P-RELATED"/>
    <property type="match status" value="1"/>
</dbReference>
<dbReference type="Gene3D" id="3.20.20.100">
    <property type="entry name" value="NADP-dependent oxidoreductase domain"/>
    <property type="match status" value="1"/>
</dbReference>
<dbReference type="Proteomes" id="UP000198694">
    <property type="component" value="Unassembled WGS sequence"/>
</dbReference>
<protein>
    <submittedName>
        <fullName evidence="2">D-threo-aldose 1-dehydrogenase</fullName>
    </submittedName>
</protein>
<name>A0A1G9A2A3_9BACI</name>
<dbReference type="STRING" id="407036.SAMN05216243_2341"/>
<proteinExistence type="predicted"/>
<feature type="domain" description="NADP-dependent oxidoreductase" evidence="1">
    <location>
        <begin position="11"/>
        <end position="316"/>
    </location>
</feature>
<accession>A0A1G9A2A3</accession>
<dbReference type="InterPro" id="IPR020471">
    <property type="entry name" value="AKR"/>
</dbReference>
<keyword evidence="3" id="KW-1185">Reference proteome</keyword>
<dbReference type="InterPro" id="IPR023210">
    <property type="entry name" value="NADP_OxRdtase_dom"/>
</dbReference>
<dbReference type="GO" id="GO:0005829">
    <property type="term" value="C:cytosol"/>
    <property type="evidence" value="ECO:0007669"/>
    <property type="project" value="TreeGrafter"/>
</dbReference>
<dbReference type="OrthoDB" id="9773828at2"/>
<sequence>MKSLEEALNHKVGLGTAPLGNMFREVPEDEAQTTIQTAWDQGVRYFDTAPFYGAGLAEMRVGEVLSKYNRDDYVISTKVGRYVLDEKEEKEGLFQYARNNKVITDYTEDATERSIEQSLERLKTDRLDMVFVHDVSPDFHGEEWTAKFEEARKGAFRVLTRLREEGVIRSWGLGVNTTEPIELAMMLEETQPDVCLSATQYTLLQHEHALQRMMPTAEKKGIDIVVGSPYNSGVLLGGDHYNYEKAGPEILDRVNQLNKIGGKYDVPLKAAALQFSTAHPAVKAVIPGSTHPGRIIEDIEMIQRDIPKQFWNELVEKGFIAENAPLPIHSK</sequence>
<dbReference type="SUPFAM" id="SSF51430">
    <property type="entry name" value="NAD(P)-linked oxidoreductase"/>
    <property type="match status" value="1"/>
</dbReference>
<dbReference type="EMBL" id="FNFL01000003">
    <property type="protein sequence ID" value="SDK20974.1"/>
    <property type="molecule type" value="Genomic_DNA"/>
</dbReference>
<evidence type="ECO:0000259" key="1">
    <source>
        <dbReference type="Pfam" id="PF00248"/>
    </source>
</evidence>